<dbReference type="EMBL" id="CP104311">
    <property type="protein sequence ID" value="WWF01374.1"/>
    <property type="molecule type" value="Genomic_DNA"/>
</dbReference>
<dbReference type="RefSeq" id="WP_198321607.1">
    <property type="nucleotide sequence ID" value="NZ_CP104311.1"/>
</dbReference>
<sequence>MAGSLTVLGAGCGDPGYQGYLNNDEPFGYYSVGAGNPYAGMGYYGGYGGPYGDPYYYYGMPYGMGGYWGDPYVGDVDDRHR</sequence>
<reference evidence="1 2" key="1">
    <citation type="submission" date="2022-09" db="EMBL/GenBank/DDBJ databases">
        <authorList>
            <person name="Giprobiosintez L."/>
        </authorList>
    </citation>
    <scope>NUCLEOTIDE SEQUENCE [LARGE SCALE GENOMIC DNA]</scope>
    <source>
        <strain evidence="2">VKPM-B-12549 (GBS-15)</strain>
    </source>
</reference>
<accession>A0ABZ2F3P1</accession>
<evidence type="ECO:0008006" key="3">
    <source>
        <dbReference type="Google" id="ProtNLM"/>
    </source>
</evidence>
<evidence type="ECO:0000313" key="1">
    <source>
        <dbReference type="EMBL" id="WWF01374.1"/>
    </source>
</evidence>
<gene>
    <name evidence="1" type="ORF">N4J17_12990</name>
</gene>
<evidence type="ECO:0000313" key="2">
    <source>
        <dbReference type="Proteomes" id="UP001359308"/>
    </source>
</evidence>
<keyword evidence="2" id="KW-1185">Reference proteome</keyword>
<name>A0ABZ2F3P1_METCP</name>
<dbReference type="Proteomes" id="UP001359308">
    <property type="component" value="Chromosome"/>
</dbReference>
<proteinExistence type="predicted"/>
<protein>
    <recommendedName>
        <fullName evidence="3">Lipoprotein</fullName>
    </recommendedName>
</protein>
<organism evidence="1 2">
    <name type="scientific">Methylococcus capsulatus</name>
    <dbReference type="NCBI Taxonomy" id="414"/>
    <lineage>
        <taxon>Bacteria</taxon>
        <taxon>Pseudomonadati</taxon>
        <taxon>Pseudomonadota</taxon>
        <taxon>Gammaproteobacteria</taxon>
        <taxon>Methylococcales</taxon>
        <taxon>Methylococcaceae</taxon>
        <taxon>Methylococcus</taxon>
    </lineage>
</organism>